<dbReference type="SUPFAM" id="SSF53271">
    <property type="entry name" value="PRTase-like"/>
    <property type="match status" value="2"/>
</dbReference>
<evidence type="ECO:0000313" key="3">
    <source>
        <dbReference type="EMBL" id="BAO66211.1"/>
    </source>
</evidence>
<dbReference type="InterPro" id="IPR029057">
    <property type="entry name" value="PRTase-like"/>
</dbReference>
<dbReference type="EMBL" id="AP013293">
    <property type="protein sequence ID" value="BAO66211.1"/>
    <property type="molecule type" value="Genomic_DNA"/>
</dbReference>
<dbReference type="Proteomes" id="UP000031659">
    <property type="component" value="Chromosome"/>
</dbReference>
<dbReference type="InterPro" id="IPR005946">
    <property type="entry name" value="Rib-P_diPkinase"/>
</dbReference>
<evidence type="ECO:0000256" key="1">
    <source>
        <dbReference type="ARBA" id="ARBA00022727"/>
    </source>
</evidence>
<evidence type="ECO:0000313" key="4">
    <source>
        <dbReference type="Proteomes" id="UP000031659"/>
    </source>
</evidence>
<proteinExistence type="predicted"/>
<protein>
    <submittedName>
        <fullName evidence="3">Ribose-phosphate pyrophosphokinase</fullName>
    </submittedName>
</protein>
<dbReference type="SMART" id="SM01400">
    <property type="entry name" value="Pribosyltran_N"/>
    <property type="match status" value="1"/>
</dbReference>
<sequence>MKKKYFLFSMKKSFNLSKEIAHYYGNIIYSKKFSESVRGYSIFLIGSILHHIDDVNELLFMCNEAFRVGVKNIILIIPFFKLNIKNDFCFIKHLFSHLMAFPLIKKIITMDLNLMRYIFNIKYIDYSIILKKYLKKKKLDNISIAYNYNIGVDRANIYAKFLKTDIVFCFKKKNKLMNNIKYENIKNKNLFIIDNLLFTANTLLMVTNMFKNQGAKSIRAIVTHPVLSENAYKNIEKSFLEELIVSNTMEIDNKKLLTKISILTCANIFAEFMHFITKK</sequence>
<dbReference type="GO" id="GO:0002189">
    <property type="term" value="C:ribose phosphate diphosphokinase complex"/>
    <property type="evidence" value="ECO:0007669"/>
    <property type="project" value="TreeGrafter"/>
</dbReference>
<name>A0AAD1AZ18_9FLAO</name>
<dbReference type="PANTHER" id="PTHR10210:SF41">
    <property type="entry name" value="RIBOSE-PHOSPHATE PYROPHOSPHOKINASE 1, CHLOROPLASTIC"/>
    <property type="match status" value="1"/>
</dbReference>
<dbReference type="GO" id="GO:0006015">
    <property type="term" value="P:5-phosphoribose 1-diphosphate biosynthetic process"/>
    <property type="evidence" value="ECO:0007669"/>
    <property type="project" value="TreeGrafter"/>
</dbReference>
<dbReference type="GO" id="GO:0005737">
    <property type="term" value="C:cytoplasm"/>
    <property type="evidence" value="ECO:0007669"/>
    <property type="project" value="TreeGrafter"/>
</dbReference>
<dbReference type="CDD" id="cd06223">
    <property type="entry name" value="PRTases_typeI"/>
    <property type="match status" value="1"/>
</dbReference>
<dbReference type="Pfam" id="PF14572">
    <property type="entry name" value="Pribosyl_synth"/>
    <property type="match status" value="1"/>
</dbReference>
<dbReference type="InterPro" id="IPR029099">
    <property type="entry name" value="Pribosyltran_N"/>
</dbReference>
<dbReference type="PANTHER" id="PTHR10210">
    <property type="entry name" value="RIBOSE-PHOSPHATE DIPHOSPHOKINASE FAMILY MEMBER"/>
    <property type="match status" value="1"/>
</dbReference>
<dbReference type="InterPro" id="IPR000836">
    <property type="entry name" value="PRTase_dom"/>
</dbReference>
<dbReference type="AlphaFoldDB" id="A0AAD1AZ18"/>
<organism evidence="3 4">
    <name type="scientific">Candidatus Karelsulcia muelleri PSPU</name>
    <dbReference type="NCBI Taxonomy" id="1189303"/>
    <lineage>
        <taxon>Bacteria</taxon>
        <taxon>Pseudomonadati</taxon>
        <taxon>Bacteroidota</taxon>
        <taxon>Flavobacteriia</taxon>
        <taxon>Flavobacteriales</taxon>
        <taxon>Candidatus Karelsulcia</taxon>
    </lineage>
</organism>
<dbReference type="GO" id="GO:0006164">
    <property type="term" value="P:purine nucleotide biosynthetic process"/>
    <property type="evidence" value="ECO:0007669"/>
    <property type="project" value="TreeGrafter"/>
</dbReference>
<evidence type="ECO:0000259" key="2">
    <source>
        <dbReference type="Pfam" id="PF13793"/>
    </source>
</evidence>
<feature type="domain" description="Ribose-phosphate pyrophosphokinase N-terminal" evidence="2">
    <location>
        <begin position="32"/>
        <end position="81"/>
    </location>
</feature>
<accession>A0AAD1AZ18</accession>
<gene>
    <name evidence="3" type="primary">prsA</name>
    <name evidence="3" type="ORF">SMPSPU_033</name>
</gene>
<dbReference type="Pfam" id="PF13793">
    <property type="entry name" value="Pribosyltran_N"/>
    <property type="match status" value="1"/>
</dbReference>
<dbReference type="GO" id="GO:0000287">
    <property type="term" value="F:magnesium ion binding"/>
    <property type="evidence" value="ECO:0007669"/>
    <property type="project" value="InterPro"/>
</dbReference>
<dbReference type="KEGG" id="smup:SMPSPU_033"/>
<dbReference type="Gene3D" id="3.40.50.2020">
    <property type="match status" value="2"/>
</dbReference>
<dbReference type="RefSeq" id="WP_041093711.1">
    <property type="nucleotide sequence ID" value="NZ_AP013293.1"/>
</dbReference>
<keyword evidence="1" id="KW-0545">Nucleotide biosynthesis</keyword>
<reference evidence="3 4" key="1">
    <citation type="journal article" date="2014" name="ISME J.">
        <title>Swapping symbionts in spittlebugs: evolutionary replacement of a reduced genome symbiont.</title>
        <authorList>
            <person name="Koga R."/>
            <person name="Moran N.A."/>
        </authorList>
    </citation>
    <scope>NUCLEOTIDE SEQUENCE [LARGE SCALE GENOMIC DNA]</scope>
    <source>
        <strain evidence="3 4">PSPU</strain>
    </source>
</reference>
<dbReference type="GO" id="GO:0004749">
    <property type="term" value="F:ribose phosphate diphosphokinase activity"/>
    <property type="evidence" value="ECO:0007669"/>
    <property type="project" value="TreeGrafter"/>
</dbReference>